<evidence type="ECO:0000256" key="1">
    <source>
        <dbReference type="ARBA" id="ARBA00022801"/>
    </source>
</evidence>
<dbReference type="PANTHER" id="PTHR42776">
    <property type="entry name" value="SERINE PEPTIDASE S9 FAMILY MEMBER"/>
    <property type="match status" value="1"/>
</dbReference>
<dbReference type="Gene3D" id="3.40.50.1820">
    <property type="entry name" value="alpha/beta hydrolase"/>
    <property type="match status" value="1"/>
</dbReference>
<evidence type="ECO:0000256" key="6">
    <source>
        <dbReference type="ARBA" id="ARBA00045885"/>
    </source>
</evidence>
<dbReference type="Pfam" id="PF07676">
    <property type="entry name" value="PD40"/>
    <property type="match status" value="1"/>
</dbReference>
<sequence>MPSADRISLALALLLATAPTLAADAPADPALEARIAAMGKVGGASAAQYSPDGKHIAYITTLSGSPQAWIIPAQGGYPRQVTNGSDAVSGLRWSPDGKLAYAVSPGGGYNAQLFLTTANGVQMTRINEGDANTFPGDFAPDGRYYFRSNARSPDSTDTWLYDPATGKAKLAVEMETVGNIDDMRGHLAVVNRLVTRGNNNLWLEDLRTHRGMLLTPHQGSAQSSGLFGSDSNTVYIAHNIDRDRMALARVDISTDGRTFKRSELAARDDAELDDFILDDAKTHALLTWNVAGRNELELLDLASNTRRRLPAAPAELVGGTDFSPDGKRVVMALSGSVAPSDLWQLDLASGTYTRLTYSPSAGVDLTQLVTPTLRTFKAHDGLELSGWLYLPKDVKAPGPVVLSFHGGPEGQERPAFRAEYQALLASGIAVFAPNIRGSSGFGKKFMSMDNHAGRFDANKDIKAAADFLIAERIGAKGRLGIVGGSYGGYVVMVAVTDYPDTFAAGANLFGMVNFETFFAQSTPWMGAISTGEYGDPETQLQLLRDLSPIHKLDRVKTPLLVMHGANDTNVPVVEAEQVVAALKKRGVPVEYLLFPDEGHGWRKQANRVTSTATLAAFFAKHLK</sequence>
<dbReference type="InterPro" id="IPR002470">
    <property type="entry name" value="Peptidase_S9A"/>
</dbReference>
<keyword evidence="2" id="KW-0720">Serine protease</keyword>
<dbReference type="EMBL" id="CP060719">
    <property type="protein sequence ID" value="QNN71023.1"/>
    <property type="molecule type" value="Genomic_DNA"/>
</dbReference>
<keyword evidence="1" id="KW-0378">Hydrolase</keyword>
<evidence type="ECO:0000313" key="9">
    <source>
        <dbReference type="EMBL" id="QNN71023.1"/>
    </source>
</evidence>
<evidence type="ECO:0000259" key="8">
    <source>
        <dbReference type="Pfam" id="PF00326"/>
    </source>
</evidence>
<dbReference type="RefSeq" id="WP_187553538.1">
    <property type="nucleotide sequence ID" value="NZ_BMZL01000001.1"/>
</dbReference>
<dbReference type="InterPro" id="IPR029058">
    <property type="entry name" value="AB_hydrolase_fold"/>
</dbReference>
<keyword evidence="10" id="KW-1185">Reference proteome</keyword>
<evidence type="ECO:0000256" key="7">
    <source>
        <dbReference type="SAM" id="SignalP"/>
    </source>
</evidence>
<protein>
    <recommendedName>
        <fullName evidence="5">Acyl-peptide hydrolase</fullName>
    </recommendedName>
    <alternativeName>
        <fullName evidence="4">Acylaminoacyl-peptidase</fullName>
    </alternativeName>
</protein>
<keyword evidence="2" id="KW-0645">Protease</keyword>
<dbReference type="InterPro" id="IPR011659">
    <property type="entry name" value="WD40"/>
</dbReference>
<feature type="domain" description="Peptidase S9 prolyl oligopeptidase catalytic" evidence="8">
    <location>
        <begin position="415"/>
        <end position="623"/>
    </location>
</feature>
<keyword evidence="7" id="KW-0732">Signal</keyword>
<name>A0A7G9ST48_9GAMM</name>
<dbReference type="SUPFAM" id="SSF53474">
    <property type="entry name" value="alpha/beta-Hydrolases"/>
    <property type="match status" value="1"/>
</dbReference>
<dbReference type="Pfam" id="PF00326">
    <property type="entry name" value="Peptidase_S9"/>
    <property type="match status" value="1"/>
</dbReference>
<dbReference type="InterPro" id="IPR002471">
    <property type="entry name" value="Pept_S9_AS"/>
</dbReference>
<feature type="signal peptide" evidence="7">
    <location>
        <begin position="1"/>
        <end position="22"/>
    </location>
</feature>
<dbReference type="GO" id="GO:0006508">
    <property type="term" value="P:proteolysis"/>
    <property type="evidence" value="ECO:0007669"/>
    <property type="project" value="InterPro"/>
</dbReference>
<keyword evidence="3" id="KW-0007">Acetylation</keyword>
<dbReference type="SUPFAM" id="SSF82171">
    <property type="entry name" value="DPP6 N-terminal domain-like"/>
    <property type="match status" value="1"/>
</dbReference>
<dbReference type="InterPro" id="IPR001375">
    <property type="entry name" value="Peptidase_S9_cat"/>
</dbReference>
<gene>
    <name evidence="9" type="ORF">H9L16_05460</name>
</gene>
<dbReference type="Proteomes" id="UP000515804">
    <property type="component" value="Chromosome"/>
</dbReference>
<dbReference type="GO" id="GO:0004252">
    <property type="term" value="F:serine-type endopeptidase activity"/>
    <property type="evidence" value="ECO:0007669"/>
    <property type="project" value="InterPro"/>
</dbReference>
<dbReference type="InterPro" id="IPR011042">
    <property type="entry name" value="6-blade_b-propeller_TolB-like"/>
</dbReference>
<proteinExistence type="predicted"/>
<dbReference type="PRINTS" id="PR00862">
    <property type="entry name" value="PROLIGOPTASE"/>
</dbReference>
<organism evidence="9 10">
    <name type="scientific">Thermomonas carbonis</name>
    <dbReference type="NCBI Taxonomy" id="1463158"/>
    <lineage>
        <taxon>Bacteria</taxon>
        <taxon>Pseudomonadati</taxon>
        <taxon>Pseudomonadota</taxon>
        <taxon>Gammaproteobacteria</taxon>
        <taxon>Lysobacterales</taxon>
        <taxon>Lysobacteraceae</taxon>
        <taxon>Thermomonas</taxon>
    </lineage>
</organism>
<dbReference type="AlphaFoldDB" id="A0A7G9ST48"/>
<evidence type="ECO:0000256" key="4">
    <source>
        <dbReference type="ARBA" id="ARBA00032284"/>
    </source>
</evidence>
<reference evidence="9 10" key="1">
    <citation type="submission" date="2020-08" db="EMBL/GenBank/DDBJ databases">
        <title>Genome sequence of Thermomonas carbonis KCTC 42013T.</title>
        <authorList>
            <person name="Hyun D.-W."/>
            <person name="Bae J.-W."/>
        </authorList>
    </citation>
    <scope>NUCLEOTIDE SEQUENCE [LARGE SCALE GENOMIC DNA]</scope>
    <source>
        <strain evidence="9 10">KCTC 42013</strain>
    </source>
</reference>
<comment type="function">
    <text evidence="6">This enzyme catalyzes the hydrolysis of the N-terminal peptide bond of an N-acetylated peptide to generate an N-acetylated amino acid and a peptide with a free N-terminus. It preferentially cleaves off Ac-Ala, Ac-Met and Ac-Ser. Also, involved in the degradation of oxidized and glycated proteins.</text>
</comment>
<evidence type="ECO:0000256" key="5">
    <source>
        <dbReference type="ARBA" id="ARBA00032596"/>
    </source>
</evidence>
<feature type="chain" id="PRO_5029011462" description="Acyl-peptide hydrolase" evidence="7">
    <location>
        <begin position="23"/>
        <end position="623"/>
    </location>
</feature>
<dbReference type="PANTHER" id="PTHR42776:SF27">
    <property type="entry name" value="DIPEPTIDYL PEPTIDASE FAMILY MEMBER 6"/>
    <property type="match status" value="1"/>
</dbReference>
<evidence type="ECO:0000313" key="10">
    <source>
        <dbReference type="Proteomes" id="UP000515804"/>
    </source>
</evidence>
<accession>A0A7G9ST48</accession>
<evidence type="ECO:0000256" key="2">
    <source>
        <dbReference type="ARBA" id="ARBA00022825"/>
    </source>
</evidence>
<dbReference type="PROSITE" id="PS00708">
    <property type="entry name" value="PRO_ENDOPEP_SER"/>
    <property type="match status" value="1"/>
</dbReference>
<evidence type="ECO:0000256" key="3">
    <source>
        <dbReference type="ARBA" id="ARBA00022990"/>
    </source>
</evidence>
<dbReference type="Gene3D" id="2.120.10.30">
    <property type="entry name" value="TolB, C-terminal domain"/>
    <property type="match status" value="2"/>
</dbReference>
<dbReference type="KEGG" id="tcn:H9L16_05460"/>